<name>A0A240BKA2_SERFI</name>
<protein>
    <submittedName>
        <fullName evidence="1">Uncharacterized protein</fullName>
    </submittedName>
</protein>
<sequence>MARKELFYTISGTKGRDEGKVFYIQEMTSSQGEWWAVRAFMGMSKSGFEVPDNLKDMGLVGLATFGFSLLSKMNPEDAKPLMEELMSCIQYVPDPSNRKVARPLIESDIEEVATRLKLKAETLKLHVDFFFADAA</sequence>
<accession>A0A240BKA2</accession>
<evidence type="ECO:0000313" key="2">
    <source>
        <dbReference type="Proteomes" id="UP000215134"/>
    </source>
</evidence>
<dbReference type="EMBL" id="LT906479">
    <property type="protein sequence ID" value="SNV95388.1"/>
    <property type="molecule type" value="Genomic_DNA"/>
</dbReference>
<evidence type="ECO:0000313" key="1">
    <source>
        <dbReference type="EMBL" id="SNV95388.1"/>
    </source>
</evidence>
<gene>
    <name evidence="1" type="ORF">SAMEA4384070_01219</name>
</gene>
<reference evidence="1 2" key="1">
    <citation type="submission" date="2017-06" db="EMBL/GenBank/DDBJ databases">
        <authorList>
            <consortium name="Pathogen Informatics"/>
        </authorList>
    </citation>
    <scope>NUCLEOTIDE SEQUENCE [LARGE SCALE GENOMIC DNA]</scope>
    <source>
        <strain evidence="1 2">NCTC12148</strain>
    </source>
</reference>
<dbReference type="Proteomes" id="UP000215134">
    <property type="component" value="Chromosome 1"/>
</dbReference>
<proteinExistence type="predicted"/>
<dbReference type="GeneID" id="75026392"/>
<keyword evidence="2" id="KW-1185">Reference proteome</keyword>
<dbReference type="OrthoDB" id="7281890at2"/>
<dbReference type="AlphaFoldDB" id="A0A240BKA2"/>
<dbReference type="RefSeq" id="WP_095096176.1">
    <property type="nucleotide sequence ID" value="NZ_CAMIQD010000001.1"/>
</dbReference>
<organism evidence="1 2">
    <name type="scientific">Serratia ficaria</name>
    <dbReference type="NCBI Taxonomy" id="61651"/>
    <lineage>
        <taxon>Bacteria</taxon>
        <taxon>Pseudomonadati</taxon>
        <taxon>Pseudomonadota</taxon>
        <taxon>Gammaproteobacteria</taxon>
        <taxon>Enterobacterales</taxon>
        <taxon>Yersiniaceae</taxon>
        <taxon>Serratia</taxon>
    </lineage>
</organism>
<dbReference type="KEGG" id="sfj:SAMEA4384070_1219"/>